<dbReference type="Pfam" id="PF12728">
    <property type="entry name" value="HTH_17"/>
    <property type="match status" value="1"/>
</dbReference>
<dbReference type="EMBL" id="POUD01000024">
    <property type="protein sequence ID" value="PZG20574.1"/>
    <property type="molecule type" value="Genomic_DNA"/>
</dbReference>
<reference evidence="2 3" key="1">
    <citation type="submission" date="2018-01" db="EMBL/GenBank/DDBJ databases">
        <title>Draft genome sequence of Nonomuraea sp. KC333.</title>
        <authorList>
            <person name="Sahin N."/>
            <person name="Saygin H."/>
            <person name="Ay H."/>
        </authorList>
    </citation>
    <scope>NUCLEOTIDE SEQUENCE [LARGE SCALE GENOMIC DNA]</scope>
    <source>
        <strain evidence="2 3">KC333</strain>
    </source>
</reference>
<dbReference type="InterPro" id="IPR009061">
    <property type="entry name" value="DNA-bd_dom_put_sf"/>
</dbReference>
<proteinExistence type="predicted"/>
<accession>A0A2W2G105</accession>
<dbReference type="CDD" id="cd04762">
    <property type="entry name" value="HTH_MerR-trunc"/>
    <property type="match status" value="1"/>
</dbReference>
<evidence type="ECO:0000313" key="2">
    <source>
        <dbReference type="EMBL" id="PZG20574.1"/>
    </source>
</evidence>
<dbReference type="Gene3D" id="1.10.1660.10">
    <property type="match status" value="1"/>
</dbReference>
<dbReference type="RefSeq" id="WP_111177906.1">
    <property type="nucleotide sequence ID" value="NZ_POUD01000024.1"/>
</dbReference>
<keyword evidence="3" id="KW-1185">Reference proteome</keyword>
<dbReference type="GO" id="GO:0003677">
    <property type="term" value="F:DNA binding"/>
    <property type="evidence" value="ECO:0007669"/>
    <property type="project" value="InterPro"/>
</dbReference>
<dbReference type="Proteomes" id="UP000249304">
    <property type="component" value="Unassembled WGS sequence"/>
</dbReference>
<sequence length="119" mass="12967">MTEIKPAVTAYTVAKVGQLLGVSRRTVLRYADTGRLRCFRTLGGHRRFYADDVHALKADPALADARHVQLTGISSDELAAAADVLTLLVVDDDHRGSLTEDQAAALRTLLRAITKGIRR</sequence>
<dbReference type="AlphaFoldDB" id="A0A2W2G105"/>
<dbReference type="OrthoDB" id="5345718at2"/>
<dbReference type="NCBIfam" id="TIGR01764">
    <property type="entry name" value="excise"/>
    <property type="match status" value="1"/>
</dbReference>
<dbReference type="InterPro" id="IPR041657">
    <property type="entry name" value="HTH_17"/>
</dbReference>
<name>A0A2W2G105_9ACTN</name>
<protein>
    <recommendedName>
        <fullName evidence="1">Helix-turn-helix domain-containing protein</fullName>
    </recommendedName>
</protein>
<organism evidence="2 3">
    <name type="scientific">Nonomuraea aridisoli</name>
    <dbReference type="NCBI Taxonomy" id="2070368"/>
    <lineage>
        <taxon>Bacteria</taxon>
        <taxon>Bacillati</taxon>
        <taxon>Actinomycetota</taxon>
        <taxon>Actinomycetes</taxon>
        <taxon>Streptosporangiales</taxon>
        <taxon>Streptosporangiaceae</taxon>
        <taxon>Nonomuraea</taxon>
    </lineage>
</organism>
<evidence type="ECO:0000259" key="1">
    <source>
        <dbReference type="Pfam" id="PF12728"/>
    </source>
</evidence>
<evidence type="ECO:0000313" key="3">
    <source>
        <dbReference type="Proteomes" id="UP000249304"/>
    </source>
</evidence>
<gene>
    <name evidence="2" type="ORF">C1J01_08710</name>
</gene>
<dbReference type="InterPro" id="IPR010093">
    <property type="entry name" value="SinI_DNA-bd"/>
</dbReference>
<dbReference type="SUPFAM" id="SSF46955">
    <property type="entry name" value="Putative DNA-binding domain"/>
    <property type="match status" value="1"/>
</dbReference>
<feature type="domain" description="Helix-turn-helix" evidence="1">
    <location>
        <begin position="11"/>
        <end position="56"/>
    </location>
</feature>
<comment type="caution">
    <text evidence="2">The sequence shown here is derived from an EMBL/GenBank/DDBJ whole genome shotgun (WGS) entry which is preliminary data.</text>
</comment>